<dbReference type="Proteomes" id="UP000822142">
    <property type="component" value="Unassembled WGS sequence"/>
</dbReference>
<dbReference type="SUPFAM" id="SSF56752">
    <property type="entry name" value="D-aminoacid aminotransferase-like PLP-dependent enzymes"/>
    <property type="match status" value="1"/>
</dbReference>
<dbReference type="RefSeq" id="WP_173749025.1">
    <property type="nucleotide sequence ID" value="NZ_JAAITA010000007.1"/>
</dbReference>
<name>A0ABX2I9R1_BLAHA</name>
<dbReference type="PANTHER" id="PTHR42743:SF11">
    <property type="entry name" value="AMINODEOXYCHORISMATE LYASE"/>
    <property type="match status" value="1"/>
</dbReference>
<dbReference type="InterPro" id="IPR050571">
    <property type="entry name" value="Class-IV_PLP-Dep_Aminotrnsfr"/>
</dbReference>
<dbReference type="InterPro" id="IPR036038">
    <property type="entry name" value="Aminotransferase-like"/>
</dbReference>
<sequence>MFTADEGYYFGLGAFETIAVEEGKPVFLEEHYQRLLQALQFFELQVDFEKIQQKVQEALGEEPVKIGRKVLKITVSQKNIVVSTRENTYREEDYRQGFTAAYAKIRRNETSPLTYHKTLNYGDCILEKRRAKAQGIQEPVFLNTRGEIAEGAVSNVFFVKDGQIMAPPLSCGMLPGILRQYLYQNYEIHERIILPGQVPEFQEMFVTNSLLGIMPVRQMEDFVFPSMETGRRLREEYRSRYVL</sequence>
<dbReference type="InterPro" id="IPR043132">
    <property type="entry name" value="BCAT-like_C"/>
</dbReference>
<evidence type="ECO:0000256" key="1">
    <source>
        <dbReference type="ARBA" id="ARBA00001933"/>
    </source>
</evidence>
<protein>
    <submittedName>
        <fullName evidence="3">Aminotransferase class IV</fullName>
    </submittedName>
</protein>
<dbReference type="Pfam" id="PF01063">
    <property type="entry name" value="Aminotran_4"/>
    <property type="match status" value="1"/>
</dbReference>
<dbReference type="GO" id="GO:0008483">
    <property type="term" value="F:transaminase activity"/>
    <property type="evidence" value="ECO:0007669"/>
    <property type="project" value="UniProtKB-KW"/>
</dbReference>
<comment type="caution">
    <text evidence="3">The sequence shown here is derived from an EMBL/GenBank/DDBJ whole genome shotgun (WGS) entry which is preliminary data.</text>
</comment>
<keyword evidence="4" id="KW-1185">Reference proteome</keyword>
<evidence type="ECO:0000313" key="4">
    <source>
        <dbReference type="Proteomes" id="UP000822142"/>
    </source>
</evidence>
<dbReference type="EMBL" id="JAAITA010000007">
    <property type="protein sequence ID" value="NSJ86001.1"/>
    <property type="molecule type" value="Genomic_DNA"/>
</dbReference>
<proteinExistence type="inferred from homology"/>
<keyword evidence="3" id="KW-0032">Aminotransferase</keyword>
<dbReference type="InterPro" id="IPR001544">
    <property type="entry name" value="Aminotrans_IV"/>
</dbReference>
<gene>
    <name evidence="3" type="ORF">G5A70_07410</name>
</gene>
<dbReference type="Gene3D" id="3.30.470.10">
    <property type="match status" value="1"/>
</dbReference>
<comment type="similarity">
    <text evidence="2">Belongs to the class-IV pyridoxal-phosphate-dependent aminotransferase family.</text>
</comment>
<dbReference type="InterPro" id="IPR043131">
    <property type="entry name" value="BCAT-like_N"/>
</dbReference>
<dbReference type="PANTHER" id="PTHR42743">
    <property type="entry name" value="AMINO-ACID AMINOTRANSFERASE"/>
    <property type="match status" value="1"/>
</dbReference>
<dbReference type="Gene3D" id="3.20.10.10">
    <property type="entry name" value="D-amino Acid Aminotransferase, subunit A, domain 2"/>
    <property type="match status" value="1"/>
</dbReference>
<accession>A0ABX2I9R1</accession>
<evidence type="ECO:0000256" key="2">
    <source>
        <dbReference type="ARBA" id="ARBA00009320"/>
    </source>
</evidence>
<organism evidence="3 4">
    <name type="scientific">Blautia hansenii</name>
    <name type="common">Ruminococcus hansenii</name>
    <dbReference type="NCBI Taxonomy" id="1322"/>
    <lineage>
        <taxon>Bacteria</taxon>
        <taxon>Bacillati</taxon>
        <taxon>Bacillota</taxon>
        <taxon>Clostridia</taxon>
        <taxon>Lachnospirales</taxon>
        <taxon>Lachnospiraceae</taxon>
        <taxon>Blautia</taxon>
    </lineage>
</organism>
<evidence type="ECO:0000313" key="3">
    <source>
        <dbReference type="EMBL" id="NSJ86001.1"/>
    </source>
</evidence>
<keyword evidence="3" id="KW-0808">Transferase</keyword>
<reference evidence="3 4" key="1">
    <citation type="journal article" date="2020" name="Cell Host Microbe">
        <title>Functional and Genomic Variation between Human-Derived Isolates of Lachnospiraceae Reveals Inter- and Intra-Species Diversity.</title>
        <authorList>
            <person name="Sorbara M.T."/>
            <person name="Littmann E.R."/>
            <person name="Fontana E."/>
            <person name="Moody T.U."/>
            <person name="Kohout C.E."/>
            <person name="Gjonbalaj M."/>
            <person name="Eaton V."/>
            <person name="Seok R."/>
            <person name="Leiner I.M."/>
            <person name="Pamer E.G."/>
        </authorList>
    </citation>
    <scope>NUCLEOTIDE SEQUENCE [LARGE SCALE GENOMIC DNA]</scope>
    <source>
        <strain evidence="3 4">MSK.15.26</strain>
    </source>
</reference>
<comment type="cofactor">
    <cofactor evidence="1">
        <name>pyridoxal 5'-phosphate</name>
        <dbReference type="ChEBI" id="CHEBI:597326"/>
    </cofactor>
</comment>